<dbReference type="AlphaFoldDB" id="A0AAU8BME9"/>
<organism evidence="2">
    <name type="scientific">Vibrio chaetopteri</name>
    <dbReference type="NCBI Taxonomy" id="3016528"/>
    <lineage>
        <taxon>Bacteria</taxon>
        <taxon>Pseudomonadati</taxon>
        <taxon>Pseudomonadota</taxon>
        <taxon>Gammaproteobacteria</taxon>
        <taxon>Vibrionales</taxon>
        <taxon>Vibrionaceae</taxon>
        <taxon>Vibrio</taxon>
    </lineage>
</organism>
<dbReference type="PANTHER" id="PTHR30411">
    <property type="entry name" value="CYTOPLASMIC PROTEIN"/>
    <property type="match status" value="1"/>
</dbReference>
<dbReference type="PANTHER" id="PTHR30411:SF9">
    <property type="entry name" value="MULTIFUNCTIONAL SER_THR-TRNA DEACYLASE PROXP-Y"/>
    <property type="match status" value="1"/>
</dbReference>
<evidence type="ECO:0000259" key="1">
    <source>
        <dbReference type="Pfam" id="PF04073"/>
    </source>
</evidence>
<dbReference type="InterPro" id="IPR036754">
    <property type="entry name" value="YbaK/aa-tRNA-synt-asso_dom_sf"/>
</dbReference>
<feature type="domain" description="YbaK/aminoacyl-tRNA synthetase-associated" evidence="1">
    <location>
        <begin position="30"/>
        <end position="148"/>
    </location>
</feature>
<dbReference type="SUPFAM" id="SSF55826">
    <property type="entry name" value="YbaK/ProRS associated domain"/>
    <property type="match status" value="1"/>
</dbReference>
<name>A0AAU8BME9_9VIBR</name>
<evidence type="ECO:0000313" key="2">
    <source>
        <dbReference type="EMBL" id="XCD17549.1"/>
    </source>
</evidence>
<accession>A0AAU8BME9</accession>
<reference evidence="2" key="1">
    <citation type="submission" date="2023-01" db="EMBL/GenBank/DDBJ databases">
        <title>Vibrio sp. CB1-14 genome sequencing.</title>
        <authorList>
            <person name="Otstavnykh N."/>
            <person name="Isaeva M."/>
            <person name="Meleshko D."/>
        </authorList>
    </citation>
    <scope>NUCLEOTIDE SEQUENCE</scope>
    <source>
        <strain evidence="2">CB1-14</strain>
    </source>
</reference>
<proteinExistence type="predicted"/>
<dbReference type="CDD" id="cd04332">
    <property type="entry name" value="YbaK_like"/>
    <property type="match status" value="1"/>
</dbReference>
<sequence length="159" mass="17643">MTDVPEIETAITQYLTQNGIPFRVLMQQREAVSIEDAAMLRGITPNMMVKTMVLKDMGNHYALACCPGDRQIDPKKVRAALQSRRMTCVDSQDIELLTGYKLGTVTPLLLKTPMPILFDSTLKATSTITISSGERIAGIELALDDLTRQCSPLWSDIIR</sequence>
<dbReference type="RefSeq" id="WP_353498733.1">
    <property type="nucleotide sequence ID" value="NZ_CP115920.1"/>
</dbReference>
<dbReference type="Gene3D" id="3.90.960.10">
    <property type="entry name" value="YbaK/aminoacyl-tRNA synthetase-associated domain"/>
    <property type="match status" value="1"/>
</dbReference>
<dbReference type="InterPro" id="IPR007214">
    <property type="entry name" value="YbaK/aa-tRNA-synth-assoc-dom"/>
</dbReference>
<dbReference type="Pfam" id="PF04073">
    <property type="entry name" value="tRNA_edit"/>
    <property type="match status" value="1"/>
</dbReference>
<gene>
    <name evidence="2" type="ORF">PG915_14435</name>
</gene>
<dbReference type="GO" id="GO:0002161">
    <property type="term" value="F:aminoacyl-tRNA deacylase activity"/>
    <property type="evidence" value="ECO:0007669"/>
    <property type="project" value="InterPro"/>
</dbReference>
<dbReference type="EMBL" id="CP115920">
    <property type="protein sequence ID" value="XCD17549.1"/>
    <property type="molecule type" value="Genomic_DNA"/>
</dbReference>
<dbReference type="KEGG" id="vck:PG915_14435"/>
<protein>
    <submittedName>
        <fullName evidence="2">Aminoacyl-tRNA deacylase</fullName>
    </submittedName>
</protein>